<sequence>MPGRVAWASSWTIWTLEPSVMVISTDCQSISLTYWSRKLASPPASHLQRQRLRRRAGWSLRRLLEVLYRWSCARSRVALQKQPPRCPEGGKSPARLAYLRQTAHVQLEAPSSPKDGDPRFHYSRHALAGFRSEAGGSLEGNGPVHRIGSTPFPFGRIVCCSIFLVSSAAGRTVGSGFPRLGLGCHSLRQHFRWFAADFPQLLSLVLLRFPPVGVPSQALSLPAD</sequence>
<dbReference type="AlphaFoldDB" id="A0A0V1LQN6"/>
<reference evidence="1 2" key="1">
    <citation type="submission" date="2015-05" db="EMBL/GenBank/DDBJ databases">
        <title>Evolution of Trichinella species and genotypes.</title>
        <authorList>
            <person name="Korhonen P.K."/>
            <person name="Edoardo P."/>
            <person name="Giuseppe L.R."/>
            <person name="Gasser R.B."/>
        </authorList>
    </citation>
    <scope>NUCLEOTIDE SEQUENCE [LARGE SCALE GENOMIC DNA]</scope>
    <source>
        <strain evidence="1">ISS10</strain>
    </source>
</reference>
<dbReference type="EMBL" id="JYDW01000014">
    <property type="protein sequence ID" value="KRZ61833.1"/>
    <property type="molecule type" value="Genomic_DNA"/>
</dbReference>
<name>A0A0V1LQN6_9BILA</name>
<dbReference type="Proteomes" id="UP000054721">
    <property type="component" value="Unassembled WGS sequence"/>
</dbReference>
<evidence type="ECO:0000313" key="2">
    <source>
        <dbReference type="Proteomes" id="UP000054721"/>
    </source>
</evidence>
<dbReference type="OrthoDB" id="10400674at2759"/>
<organism evidence="1 2">
    <name type="scientific">Trichinella nativa</name>
    <dbReference type="NCBI Taxonomy" id="6335"/>
    <lineage>
        <taxon>Eukaryota</taxon>
        <taxon>Metazoa</taxon>
        <taxon>Ecdysozoa</taxon>
        <taxon>Nematoda</taxon>
        <taxon>Enoplea</taxon>
        <taxon>Dorylaimia</taxon>
        <taxon>Trichinellida</taxon>
        <taxon>Trichinellidae</taxon>
        <taxon>Trichinella</taxon>
    </lineage>
</organism>
<comment type="caution">
    <text evidence="1">The sequence shown here is derived from an EMBL/GenBank/DDBJ whole genome shotgun (WGS) entry which is preliminary data.</text>
</comment>
<gene>
    <name evidence="1" type="ORF">T02_573</name>
</gene>
<protein>
    <submittedName>
        <fullName evidence="1">Uncharacterized protein</fullName>
    </submittedName>
</protein>
<accession>A0A0V1LQN6</accession>
<evidence type="ECO:0000313" key="1">
    <source>
        <dbReference type="EMBL" id="KRZ61833.1"/>
    </source>
</evidence>
<proteinExistence type="predicted"/>
<keyword evidence="2" id="KW-1185">Reference proteome</keyword>